<dbReference type="PROSITE" id="PS50071">
    <property type="entry name" value="HOMEOBOX_2"/>
    <property type="match status" value="1"/>
</dbReference>
<dbReference type="Pfam" id="PF00046">
    <property type="entry name" value="Homeodomain"/>
    <property type="match status" value="1"/>
</dbReference>
<feature type="compositionally biased region" description="Basic and acidic residues" evidence="8">
    <location>
        <begin position="502"/>
        <end position="524"/>
    </location>
</feature>
<dbReference type="FunFam" id="1.10.10.60:FF:000679">
    <property type="entry name" value="Homeobox protein aristaless"/>
    <property type="match status" value="1"/>
</dbReference>
<dbReference type="SUPFAM" id="SSF46689">
    <property type="entry name" value="Homeodomain-like"/>
    <property type="match status" value="1"/>
</dbReference>
<dbReference type="InterPro" id="IPR017970">
    <property type="entry name" value="Homeobox_CS"/>
</dbReference>
<accession>A0A315WB42</accession>
<evidence type="ECO:0000313" key="11">
    <source>
        <dbReference type="Proteomes" id="UP000250572"/>
    </source>
</evidence>
<evidence type="ECO:0000313" key="10">
    <source>
        <dbReference type="EMBL" id="PWA33047.1"/>
    </source>
</evidence>
<evidence type="ECO:0000256" key="4">
    <source>
        <dbReference type="ARBA" id="ARBA00023242"/>
    </source>
</evidence>
<dbReference type="AlphaFoldDB" id="A0A315WB42"/>
<evidence type="ECO:0000256" key="7">
    <source>
        <dbReference type="SAM" id="Coils"/>
    </source>
</evidence>
<dbReference type="GO" id="GO:0005634">
    <property type="term" value="C:nucleus"/>
    <property type="evidence" value="ECO:0007669"/>
    <property type="project" value="UniProtKB-SubCell"/>
</dbReference>
<feature type="DNA-binding region" description="Homeobox" evidence="5">
    <location>
        <begin position="219"/>
        <end position="278"/>
    </location>
</feature>
<dbReference type="Proteomes" id="UP000250572">
    <property type="component" value="Unassembled WGS sequence"/>
</dbReference>
<feature type="domain" description="Homeobox" evidence="9">
    <location>
        <begin position="217"/>
        <end position="277"/>
    </location>
</feature>
<dbReference type="SMART" id="SM00389">
    <property type="entry name" value="HOX"/>
    <property type="match status" value="1"/>
</dbReference>
<comment type="subcellular location">
    <subcellularLocation>
        <location evidence="1 5 6">Nucleus</location>
    </subcellularLocation>
</comment>
<dbReference type="InterPro" id="IPR050649">
    <property type="entry name" value="Paired_Homeobox_TFs"/>
</dbReference>
<evidence type="ECO:0000256" key="3">
    <source>
        <dbReference type="ARBA" id="ARBA00023155"/>
    </source>
</evidence>
<feature type="coiled-coil region" evidence="7">
    <location>
        <begin position="417"/>
        <end position="482"/>
    </location>
</feature>
<keyword evidence="7" id="KW-0175">Coiled coil</keyword>
<dbReference type="GO" id="GO:0000981">
    <property type="term" value="F:DNA-binding transcription factor activity, RNA polymerase II-specific"/>
    <property type="evidence" value="ECO:0007669"/>
    <property type="project" value="InterPro"/>
</dbReference>
<keyword evidence="11" id="KW-1185">Reference proteome</keyword>
<dbReference type="PANTHER" id="PTHR24329">
    <property type="entry name" value="HOMEOBOX PROTEIN ARISTALESS"/>
    <property type="match status" value="1"/>
</dbReference>
<sequence>MGSLEAKMAESLMGWKRGSYLMPKVTGSKVQTPDTKKMVLMRQLCVRPSCCRHRPCDRMRGMAMMPPKAKRPSSFSPTDRNKKMSEVKTCEDTVAVISGSELPAPETGDTEKISDQFVPIMTSLLVMGDKLLDMWTKGEREKQFCVDEEKESRQHKHISHSIEEILRRPIRKEGRVYRSCSVIKENTEVHNQLSYTDSSQKNHEESPKSATETKGQKRKRQTRVTFTPFQVQELEAVFQQTHYPDVNSRDELAGRLQLTEGRIQIWFQNRRAKWRKSETLKEIEVMTSRRICSATHPLVYFEVLRLIIRQEPPLDPLRWLTCWTPEPSRLFFRSTPTQGSTHCHSHRTLCSDLGRGGGGRGGRGGRTLSSILQPPPASLALPPSDTALDQTCRGVGGRKTHCGKRAMAAGGGCGESVDQYQAEVERLTQELAEANREKIRAAECGLAVLEENQALKQKYAELETDQETLRKELEQLQEVRLRSGSVWTRGDGSAVRSAAGKLESESSGRLSGKERERKRERETEREEMELLPAVFLQLLVRLRAVARL</sequence>
<feature type="region of interest" description="Disordered" evidence="8">
    <location>
        <begin position="191"/>
        <end position="222"/>
    </location>
</feature>
<dbReference type="InterPro" id="IPR009057">
    <property type="entry name" value="Homeodomain-like_sf"/>
</dbReference>
<keyword evidence="2 5" id="KW-0238">DNA-binding</keyword>
<name>A0A315WB42_GAMAF</name>
<evidence type="ECO:0000259" key="9">
    <source>
        <dbReference type="PROSITE" id="PS50071"/>
    </source>
</evidence>
<dbReference type="Gene3D" id="1.10.10.60">
    <property type="entry name" value="Homeodomain-like"/>
    <property type="match status" value="1"/>
</dbReference>
<gene>
    <name evidence="10" type="ORF">CCH79_00013027</name>
</gene>
<evidence type="ECO:0000256" key="2">
    <source>
        <dbReference type="ARBA" id="ARBA00023125"/>
    </source>
</evidence>
<dbReference type="EMBL" id="NHOQ01000086">
    <property type="protein sequence ID" value="PWA33047.1"/>
    <property type="molecule type" value="Genomic_DNA"/>
</dbReference>
<evidence type="ECO:0000256" key="1">
    <source>
        <dbReference type="ARBA" id="ARBA00004123"/>
    </source>
</evidence>
<proteinExistence type="predicted"/>
<dbReference type="PROSITE" id="PS00027">
    <property type="entry name" value="HOMEOBOX_1"/>
    <property type="match status" value="1"/>
</dbReference>
<evidence type="ECO:0000256" key="6">
    <source>
        <dbReference type="RuleBase" id="RU000682"/>
    </source>
</evidence>
<dbReference type="STRING" id="33528.ENSGAFP00000021586"/>
<keyword evidence="3 5" id="KW-0371">Homeobox</keyword>
<dbReference type="PANTHER" id="PTHR24329:SF340">
    <property type="entry name" value="ARISTALESS RELATED HOMEOBOX"/>
    <property type="match status" value="1"/>
</dbReference>
<evidence type="ECO:0000256" key="5">
    <source>
        <dbReference type="PROSITE-ProRule" id="PRU00108"/>
    </source>
</evidence>
<keyword evidence="4 5" id="KW-0539">Nucleus</keyword>
<dbReference type="GO" id="GO:0000977">
    <property type="term" value="F:RNA polymerase II transcription regulatory region sequence-specific DNA binding"/>
    <property type="evidence" value="ECO:0007669"/>
    <property type="project" value="TreeGrafter"/>
</dbReference>
<protein>
    <recommendedName>
        <fullName evidence="9">Homeobox domain-containing protein</fullName>
    </recommendedName>
</protein>
<feature type="region of interest" description="Disordered" evidence="8">
    <location>
        <begin position="490"/>
        <end position="525"/>
    </location>
</feature>
<dbReference type="CDD" id="cd00086">
    <property type="entry name" value="homeodomain"/>
    <property type="match status" value="1"/>
</dbReference>
<feature type="region of interest" description="Disordered" evidence="8">
    <location>
        <begin position="62"/>
        <end position="86"/>
    </location>
</feature>
<comment type="caution">
    <text evidence="10">The sequence shown here is derived from an EMBL/GenBank/DDBJ whole genome shotgun (WGS) entry which is preliminary data.</text>
</comment>
<reference evidence="10 11" key="1">
    <citation type="journal article" date="2018" name="G3 (Bethesda)">
        <title>A High-Quality Reference Genome for the Invasive Mosquitofish Gambusia affinis Using a Chicago Library.</title>
        <authorList>
            <person name="Hoffberg S.L."/>
            <person name="Troendle N.J."/>
            <person name="Glenn T.C."/>
            <person name="Mahmud O."/>
            <person name="Louha S."/>
            <person name="Chalopin D."/>
            <person name="Bennetzen J.L."/>
            <person name="Mauricio R."/>
        </authorList>
    </citation>
    <scope>NUCLEOTIDE SEQUENCE [LARGE SCALE GENOMIC DNA]</scope>
    <source>
        <strain evidence="10">NE01/NJP1002.9</strain>
        <tissue evidence="10">Muscle</tissue>
    </source>
</reference>
<dbReference type="InterPro" id="IPR001356">
    <property type="entry name" value="HD"/>
</dbReference>
<organism evidence="10 11">
    <name type="scientific">Gambusia affinis</name>
    <name type="common">Western mosquitofish</name>
    <name type="synonym">Heterandria affinis</name>
    <dbReference type="NCBI Taxonomy" id="33528"/>
    <lineage>
        <taxon>Eukaryota</taxon>
        <taxon>Metazoa</taxon>
        <taxon>Chordata</taxon>
        <taxon>Craniata</taxon>
        <taxon>Vertebrata</taxon>
        <taxon>Euteleostomi</taxon>
        <taxon>Actinopterygii</taxon>
        <taxon>Neopterygii</taxon>
        <taxon>Teleostei</taxon>
        <taxon>Neoteleostei</taxon>
        <taxon>Acanthomorphata</taxon>
        <taxon>Ovalentaria</taxon>
        <taxon>Atherinomorphae</taxon>
        <taxon>Cyprinodontiformes</taxon>
        <taxon>Poeciliidae</taxon>
        <taxon>Poeciliinae</taxon>
        <taxon>Gambusia</taxon>
    </lineage>
</organism>
<evidence type="ECO:0000256" key="8">
    <source>
        <dbReference type="SAM" id="MobiDB-lite"/>
    </source>
</evidence>